<dbReference type="AlphaFoldDB" id="A0A1H8VLP0"/>
<feature type="region of interest" description="Disordered" evidence="1">
    <location>
        <begin position="1"/>
        <end position="36"/>
    </location>
</feature>
<protein>
    <submittedName>
        <fullName evidence="3">Uncharacterized protein</fullName>
    </submittedName>
</protein>
<reference evidence="3 4" key="1">
    <citation type="submission" date="2016-10" db="EMBL/GenBank/DDBJ databases">
        <authorList>
            <person name="de Groot N.N."/>
        </authorList>
    </citation>
    <scope>NUCLEOTIDE SEQUENCE [LARGE SCALE GENOMIC DNA]</scope>
    <source>
        <strain evidence="3 4">DSM 44993</strain>
    </source>
</reference>
<dbReference type="OrthoDB" id="3692129at2"/>
<accession>A0A1H8VLP0</accession>
<evidence type="ECO:0000256" key="2">
    <source>
        <dbReference type="SAM" id="Phobius"/>
    </source>
</evidence>
<keyword evidence="2" id="KW-1133">Transmembrane helix</keyword>
<gene>
    <name evidence="3" type="ORF">SAMN04489732_104141</name>
</gene>
<keyword evidence="4" id="KW-1185">Reference proteome</keyword>
<sequence>MAGPHFTSDPSDTAPLGAVPAHPGPPAPGRGPARDNRTLLLRGAGLVAIAVVSGLIWFLIRHDSTPEPVAQPPAKTSEFDYKLVEGPSKSTDCAAKSYGQAQSYFKNTPCTSLSRALYTVQYGDAKALVSVALVSMPQASQAAELKALTDQDGTGNVTDLVRDHTYKAAGAPSVGGEQAAYESQVSGSDVTIVLTDFYAKHKDSVLLKRIAKDALQLSAKLR</sequence>
<name>A0A1H8VLP0_9PSEU</name>
<evidence type="ECO:0000313" key="4">
    <source>
        <dbReference type="Proteomes" id="UP000198582"/>
    </source>
</evidence>
<organism evidence="3 4">
    <name type="scientific">Amycolatopsis saalfeldensis</name>
    <dbReference type="NCBI Taxonomy" id="394193"/>
    <lineage>
        <taxon>Bacteria</taxon>
        <taxon>Bacillati</taxon>
        <taxon>Actinomycetota</taxon>
        <taxon>Actinomycetes</taxon>
        <taxon>Pseudonocardiales</taxon>
        <taxon>Pseudonocardiaceae</taxon>
        <taxon>Amycolatopsis</taxon>
    </lineage>
</organism>
<feature type="transmembrane region" description="Helical" evidence="2">
    <location>
        <begin position="39"/>
        <end position="60"/>
    </location>
</feature>
<evidence type="ECO:0000313" key="3">
    <source>
        <dbReference type="EMBL" id="SEP16253.1"/>
    </source>
</evidence>
<dbReference type="STRING" id="394193.SAMN04489732_104141"/>
<dbReference type="Proteomes" id="UP000198582">
    <property type="component" value="Unassembled WGS sequence"/>
</dbReference>
<proteinExistence type="predicted"/>
<evidence type="ECO:0000256" key="1">
    <source>
        <dbReference type="SAM" id="MobiDB-lite"/>
    </source>
</evidence>
<dbReference type="RefSeq" id="WP_091616633.1">
    <property type="nucleotide sequence ID" value="NZ_FOEF01000004.1"/>
</dbReference>
<dbReference type="EMBL" id="FOEF01000004">
    <property type="protein sequence ID" value="SEP16253.1"/>
    <property type="molecule type" value="Genomic_DNA"/>
</dbReference>
<keyword evidence="2" id="KW-0472">Membrane</keyword>
<keyword evidence="2" id="KW-0812">Transmembrane</keyword>